<comment type="caution">
    <text evidence="1">The sequence shown here is derived from an EMBL/GenBank/DDBJ whole genome shotgun (WGS) entry which is preliminary data.</text>
</comment>
<sequence>MAQPTPRSIKKVTLDDADLQNRNEALIIENEIIKEDILDIKQREFDLARRVGVLIGVQTIGALSPEQVRALYAEIEAAIEAFVGPMDRFIRENGDHKTYVDGAMLREGSAKAFRSAIGANAELQAAAVDPDTCVIDIWIAYIWRVLVQCVFSDDAIIEFYSGEGENPSYYIKNLLEIDYLMTQAKPPAFGLYSRRLWRRQALSAIFRTADFNWVQSSRTAKIEEVSQTLRRAFQVFARPFPEGRALELIRAIVAAAVRLNEHIMIEADDIWTLELEGETESEAGFYDNLEDFDLKPVGTLAALADSAPLDNIKTRLSLDEIKKRLKKLCVVRPALRYQHIQPEGEGYGELVDVVKPQVLVALKEVPWSKEIVSKHILPDELVFYTMAKSLGLIQEPLERQ</sequence>
<protein>
    <recommendedName>
        <fullName evidence="3">DUF935 family protein</fullName>
    </recommendedName>
</protein>
<dbReference type="Proteomes" id="UP001430848">
    <property type="component" value="Unassembled WGS sequence"/>
</dbReference>
<proteinExistence type="predicted"/>
<accession>A0ABR1NT04</accession>
<gene>
    <name evidence="1" type="ORF">SLS63_011820</name>
</gene>
<keyword evidence="2" id="KW-1185">Reference proteome</keyword>
<organism evidence="1 2">
    <name type="scientific">Diaporthe eres</name>
    <name type="common">Phomopsis oblonga</name>
    <dbReference type="NCBI Taxonomy" id="83184"/>
    <lineage>
        <taxon>Eukaryota</taxon>
        <taxon>Fungi</taxon>
        <taxon>Dikarya</taxon>
        <taxon>Ascomycota</taxon>
        <taxon>Pezizomycotina</taxon>
        <taxon>Sordariomycetes</taxon>
        <taxon>Sordariomycetidae</taxon>
        <taxon>Diaporthales</taxon>
        <taxon>Diaporthaceae</taxon>
        <taxon>Diaporthe</taxon>
        <taxon>Diaporthe eres species complex</taxon>
    </lineage>
</organism>
<evidence type="ECO:0000313" key="2">
    <source>
        <dbReference type="Proteomes" id="UP001430848"/>
    </source>
</evidence>
<evidence type="ECO:0008006" key="3">
    <source>
        <dbReference type="Google" id="ProtNLM"/>
    </source>
</evidence>
<dbReference type="EMBL" id="JAKNSF020000119">
    <property type="protein sequence ID" value="KAK7714016.1"/>
    <property type="molecule type" value="Genomic_DNA"/>
</dbReference>
<reference evidence="1 2" key="1">
    <citation type="submission" date="2024-02" db="EMBL/GenBank/DDBJ databases">
        <title>De novo assembly and annotation of 12 fungi associated with fruit tree decline syndrome in Ontario, Canada.</title>
        <authorList>
            <person name="Sulman M."/>
            <person name="Ellouze W."/>
            <person name="Ilyukhin E."/>
        </authorList>
    </citation>
    <scope>NUCLEOTIDE SEQUENCE [LARGE SCALE GENOMIC DNA]</scope>
    <source>
        <strain evidence="1 2">M169</strain>
    </source>
</reference>
<evidence type="ECO:0000313" key="1">
    <source>
        <dbReference type="EMBL" id="KAK7714016.1"/>
    </source>
</evidence>
<name>A0ABR1NT04_DIAER</name>